<evidence type="ECO:0000313" key="12">
    <source>
        <dbReference type="Ensembl" id="ENSEBUP00000026577.1"/>
    </source>
</evidence>
<keyword evidence="13" id="KW-1185">Reference proteome</keyword>
<accession>A0A8C4RC62</accession>
<keyword evidence="6" id="KW-0297">G-protein coupled receptor</keyword>
<dbReference type="Gene3D" id="3.40.50.2300">
    <property type="match status" value="2"/>
</dbReference>
<name>A0A8C4RC62_EPTBU</name>
<dbReference type="Pfam" id="PF01094">
    <property type="entry name" value="ANF_receptor"/>
    <property type="match status" value="1"/>
</dbReference>
<dbReference type="InterPro" id="IPR000068">
    <property type="entry name" value="GPCR_3_Ca_sens_rcpt-rel"/>
</dbReference>
<dbReference type="PANTHER" id="PTHR24061:SF422">
    <property type="entry name" value="G-PROTEIN COUPLED RECEPTORS FAMILY 3 PROFILE DOMAIN-CONTAINING PROTEIN"/>
    <property type="match status" value="1"/>
</dbReference>
<dbReference type="PANTHER" id="PTHR24061">
    <property type="entry name" value="CALCIUM-SENSING RECEPTOR-RELATED"/>
    <property type="match status" value="1"/>
</dbReference>
<evidence type="ECO:0000256" key="8">
    <source>
        <dbReference type="ARBA" id="ARBA00023170"/>
    </source>
</evidence>
<dbReference type="SUPFAM" id="SSF53822">
    <property type="entry name" value="Periplasmic binding protein-like I"/>
    <property type="match status" value="1"/>
</dbReference>
<dbReference type="GO" id="GO:0005886">
    <property type="term" value="C:plasma membrane"/>
    <property type="evidence" value="ECO:0007669"/>
    <property type="project" value="UniProtKB-SubCell"/>
</dbReference>
<dbReference type="GO" id="GO:0004930">
    <property type="term" value="F:G protein-coupled receptor activity"/>
    <property type="evidence" value="ECO:0007669"/>
    <property type="project" value="UniProtKB-KW"/>
</dbReference>
<evidence type="ECO:0000256" key="7">
    <source>
        <dbReference type="ARBA" id="ARBA00023136"/>
    </source>
</evidence>
<dbReference type="PRINTS" id="PR00248">
    <property type="entry name" value="GPCRMGR"/>
</dbReference>
<evidence type="ECO:0000256" key="4">
    <source>
        <dbReference type="ARBA" id="ARBA00022729"/>
    </source>
</evidence>
<dbReference type="Proteomes" id="UP000694388">
    <property type="component" value="Unplaced"/>
</dbReference>
<keyword evidence="4" id="KW-0732">Signal</keyword>
<keyword evidence="7" id="KW-0472">Membrane</keyword>
<evidence type="ECO:0000313" key="13">
    <source>
        <dbReference type="Proteomes" id="UP000694388"/>
    </source>
</evidence>
<dbReference type="PRINTS" id="PR00592">
    <property type="entry name" value="CASENSINGR"/>
</dbReference>
<dbReference type="AlphaFoldDB" id="A0A8C4RC62"/>
<protein>
    <recommendedName>
        <fullName evidence="11">Receptor ligand binding region domain-containing protein</fullName>
    </recommendedName>
</protein>
<evidence type="ECO:0000256" key="10">
    <source>
        <dbReference type="ARBA" id="ARBA00023224"/>
    </source>
</evidence>
<reference evidence="12" key="1">
    <citation type="submission" date="2025-08" db="UniProtKB">
        <authorList>
            <consortium name="Ensembl"/>
        </authorList>
    </citation>
    <scope>IDENTIFICATION</scope>
</reference>
<keyword evidence="8" id="KW-0675">Receptor</keyword>
<dbReference type="GeneTree" id="ENSGT01150000286997"/>
<evidence type="ECO:0000256" key="3">
    <source>
        <dbReference type="ARBA" id="ARBA00022692"/>
    </source>
</evidence>
<dbReference type="OMA" id="WICSEDI"/>
<evidence type="ECO:0000259" key="11">
    <source>
        <dbReference type="Pfam" id="PF01094"/>
    </source>
</evidence>
<dbReference type="Ensembl" id="ENSEBUT00000027153.1">
    <property type="protein sequence ID" value="ENSEBUP00000026577.1"/>
    <property type="gene ID" value="ENSEBUG00000016363.1"/>
</dbReference>
<sequence>NQVLSPHSGNCLNSRIASSNFNSGIFRWLVAMIFAIVEVNNDPLLLPNVTLGYMIYEACFNTHKAVKATISFIGSEIAQMQENICKPRAIIGSESSSFSSIVAHFLGPFYIPQVSYISTCKCLSDKKEYPSFLRTVPSDAFQATAMARIISHFHWVFLGALQDDDDYGKQGIAQFVKEAENKGHCLDFIETIPNVDEVDKINLLASVIVVFSAERRFSPFVEELWKRNITGKIWIASEAWATFKPYTSQRFSHIFQGSIGFALRHGSIPGFYEFLVTLRPFIKNALCKCNKDIHQNRFETSRQKTKRTIFNSANVTRSKCKSGSSFLSTCTGLEELRNIETQFTDVSHMIVTYHTYIATYALAHALHDLQQCVPGQGPWDNGTCAAITNFQSWQVTRKPTTFLNALCIFIVVT</sequence>
<dbReference type="InterPro" id="IPR001828">
    <property type="entry name" value="ANF_lig-bd_rcpt"/>
</dbReference>
<reference evidence="12" key="2">
    <citation type="submission" date="2025-09" db="UniProtKB">
        <authorList>
            <consortium name="Ensembl"/>
        </authorList>
    </citation>
    <scope>IDENTIFICATION</scope>
</reference>
<organism evidence="12 13">
    <name type="scientific">Eptatretus burgeri</name>
    <name type="common">Inshore hagfish</name>
    <dbReference type="NCBI Taxonomy" id="7764"/>
    <lineage>
        <taxon>Eukaryota</taxon>
        <taxon>Metazoa</taxon>
        <taxon>Chordata</taxon>
        <taxon>Craniata</taxon>
        <taxon>Vertebrata</taxon>
        <taxon>Cyclostomata</taxon>
        <taxon>Myxini</taxon>
        <taxon>Myxiniformes</taxon>
        <taxon>Myxinidae</taxon>
        <taxon>Eptatretinae</taxon>
        <taxon>Eptatretus</taxon>
    </lineage>
</organism>
<dbReference type="InterPro" id="IPR028082">
    <property type="entry name" value="Peripla_BP_I"/>
</dbReference>
<evidence type="ECO:0000256" key="6">
    <source>
        <dbReference type="ARBA" id="ARBA00023040"/>
    </source>
</evidence>
<proteinExistence type="predicted"/>
<comment type="subcellular location">
    <subcellularLocation>
        <location evidence="1">Cell membrane</location>
        <topology evidence="1">Multi-pass membrane protein</topology>
    </subcellularLocation>
</comment>
<dbReference type="FunFam" id="3.40.50.2300:FF:000016">
    <property type="entry name" value="Taste 1 receptor member 2"/>
    <property type="match status" value="1"/>
</dbReference>
<keyword evidence="2" id="KW-1003">Cell membrane</keyword>
<evidence type="ECO:0000256" key="1">
    <source>
        <dbReference type="ARBA" id="ARBA00004651"/>
    </source>
</evidence>
<keyword evidence="9" id="KW-0325">Glycoprotein</keyword>
<keyword evidence="10" id="KW-0807">Transducer</keyword>
<keyword evidence="3" id="KW-0812">Transmembrane</keyword>
<evidence type="ECO:0000256" key="9">
    <source>
        <dbReference type="ARBA" id="ARBA00023180"/>
    </source>
</evidence>
<keyword evidence="5" id="KW-1133">Transmembrane helix</keyword>
<dbReference type="InterPro" id="IPR000337">
    <property type="entry name" value="GPCR_3"/>
</dbReference>
<feature type="domain" description="Receptor ligand binding region" evidence="11">
    <location>
        <begin position="28"/>
        <end position="394"/>
    </location>
</feature>
<evidence type="ECO:0000256" key="5">
    <source>
        <dbReference type="ARBA" id="ARBA00022989"/>
    </source>
</evidence>
<evidence type="ECO:0000256" key="2">
    <source>
        <dbReference type="ARBA" id="ARBA00022475"/>
    </source>
</evidence>